<protein>
    <submittedName>
        <fullName evidence="1">Uncharacterized protein</fullName>
    </submittedName>
</protein>
<proteinExistence type="predicted"/>
<reference evidence="2" key="1">
    <citation type="submission" date="2009-12" db="EMBL/GenBank/DDBJ databases">
        <title>Complete sequence of Treponema azotonutricium strain ZAS-9.</title>
        <authorList>
            <person name="Tetu S.G."/>
            <person name="Matson E."/>
            <person name="Ren Q."/>
            <person name="Seshadri R."/>
            <person name="Elbourne L."/>
            <person name="Hassan K.A."/>
            <person name="Durkin A."/>
            <person name="Radune D."/>
            <person name="Mohamoud Y."/>
            <person name="Shay R."/>
            <person name="Jin S."/>
            <person name="Zhang X."/>
            <person name="Lucey K."/>
            <person name="Ballor N.R."/>
            <person name="Ottesen E."/>
            <person name="Rosenthal R."/>
            <person name="Allen A."/>
            <person name="Leadbetter J.R."/>
            <person name="Paulsen I.T."/>
        </authorList>
    </citation>
    <scope>NUCLEOTIDE SEQUENCE [LARGE SCALE GENOMIC DNA]</scope>
    <source>
        <strain evidence="2">ATCC BAA-888 / DSM 13862 / ZAS-9</strain>
    </source>
</reference>
<name>F5YAT2_LEAAZ</name>
<dbReference type="KEGG" id="taz:TREAZ_1923"/>
<sequence>MVLYKINEYRNPLYSISEIIEAFEKNGGGKKFNPTTDRKEADQYAEYERWKEIVNQYFIYEEKIIRLMILLNDYNFDIVNGKNLKNYIIEMRHKRFEKEYADQEKERNENMTKEEREILKNKYLEITKILYKYDDKDDNWGKELENYFFAINAKLRKYIK</sequence>
<organism evidence="1 2">
    <name type="scientific">Leadbettera azotonutricia (strain ATCC BAA-888 / DSM 13862 / ZAS-9)</name>
    <name type="common">Treponema azotonutricium</name>
    <dbReference type="NCBI Taxonomy" id="545695"/>
    <lineage>
        <taxon>Bacteria</taxon>
        <taxon>Pseudomonadati</taxon>
        <taxon>Spirochaetota</taxon>
        <taxon>Spirochaetia</taxon>
        <taxon>Spirochaetales</taxon>
        <taxon>Breznakiellaceae</taxon>
        <taxon>Leadbettera</taxon>
    </lineage>
</organism>
<gene>
    <name evidence="1" type="ordered locus">TREAZ_1923</name>
</gene>
<keyword evidence="2" id="KW-1185">Reference proteome</keyword>
<dbReference type="Proteomes" id="UP000009222">
    <property type="component" value="Chromosome"/>
</dbReference>
<reference evidence="1 2" key="2">
    <citation type="journal article" date="2011" name="ISME J.">
        <title>RNA-seq reveals cooperative metabolic interactions between two termite-gut spirochete species in co-culture.</title>
        <authorList>
            <person name="Rosenthal A.Z."/>
            <person name="Matson E.G."/>
            <person name="Eldar A."/>
            <person name="Leadbetter J.R."/>
        </authorList>
    </citation>
    <scope>NUCLEOTIDE SEQUENCE [LARGE SCALE GENOMIC DNA]</scope>
    <source>
        <strain evidence="2">ATCC BAA-888 / DSM 13862 / ZAS-9</strain>
    </source>
</reference>
<accession>F5YAT2</accession>
<dbReference type="InParanoid" id="F5YAT2"/>
<dbReference type="HOGENOM" id="CLU_1651406_0_0_12"/>
<dbReference type="EMBL" id="CP001841">
    <property type="protein sequence ID" value="AEF80270.1"/>
    <property type="molecule type" value="Genomic_DNA"/>
</dbReference>
<evidence type="ECO:0000313" key="1">
    <source>
        <dbReference type="EMBL" id="AEF80270.1"/>
    </source>
</evidence>
<dbReference type="STRING" id="545695.TREAZ_1923"/>
<dbReference type="AlphaFoldDB" id="F5YAT2"/>
<evidence type="ECO:0000313" key="2">
    <source>
        <dbReference type="Proteomes" id="UP000009222"/>
    </source>
</evidence>